<dbReference type="AlphaFoldDB" id="A0A9W5S298"/>
<reference evidence="1 2" key="1">
    <citation type="submission" date="2014-02" db="EMBL/GenBank/DDBJ databases">
        <title>Genome sequence of Paenibacillus darwinianus reveals adaptive mechanisms for survival in Antarctic soils.</title>
        <authorList>
            <person name="Dsouza M."/>
            <person name="Taylor M.W."/>
            <person name="Turner S.J."/>
            <person name="Aislabie J."/>
        </authorList>
    </citation>
    <scope>NUCLEOTIDE SEQUENCE [LARGE SCALE GENOMIC DNA]</scope>
    <source>
        <strain evidence="1 2">CE1</strain>
    </source>
</reference>
<gene>
    <name evidence="1" type="ORF">BG53_14480</name>
</gene>
<dbReference type="EMBL" id="JFHU01000078">
    <property type="protein sequence ID" value="EXX89975.1"/>
    <property type="molecule type" value="Genomic_DNA"/>
</dbReference>
<comment type="caution">
    <text evidence="1">The sequence shown here is derived from an EMBL/GenBank/DDBJ whole genome shotgun (WGS) entry which is preliminary data.</text>
</comment>
<protein>
    <submittedName>
        <fullName evidence="1">Uncharacterized protein</fullName>
    </submittedName>
</protein>
<evidence type="ECO:0000313" key="2">
    <source>
        <dbReference type="Proteomes" id="UP000053750"/>
    </source>
</evidence>
<sequence length="196" mass="21378">MYERVVLYYSASAAGERVAFRWDNSSRDPISGIAPAGRYDALYWRLGDDDMLDGVFGPFTGKQSDNRLALPLSQTDVSPGESLPVRKMKPSAGRVAVSYNGDMEYQRTPMLRRVVVRLSSSVVMGQIARLSGRSNSRVKASSVIIDPVEFIRNVDLARYYAVKFGSGRTAADKRAKATAILSERKAVTGATEGGTS</sequence>
<keyword evidence="2" id="KW-1185">Reference proteome</keyword>
<organism evidence="1 2">
    <name type="scientific">Paenibacillus darwinianus</name>
    <dbReference type="NCBI Taxonomy" id="1380763"/>
    <lineage>
        <taxon>Bacteria</taxon>
        <taxon>Bacillati</taxon>
        <taxon>Bacillota</taxon>
        <taxon>Bacilli</taxon>
        <taxon>Bacillales</taxon>
        <taxon>Paenibacillaceae</taxon>
        <taxon>Paenibacillus</taxon>
    </lineage>
</organism>
<name>A0A9W5S298_9BACL</name>
<proteinExistence type="predicted"/>
<accession>A0A9W5S298</accession>
<dbReference type="Proteomes" id="UP000053750">
    <property type="component" value="Unassembled WGS sequence"/>
</dbReference>
<evidence type="ECO:0000313" key="1">
    <source>
        <dbReference type="EMBL" id="EXX89975.1"/>
    </source>
</evidence>